<dbReference type="HOGENOM" id="CLU_2965308_0_0_1"/>
<dbReference type="InParanoid" id="K4A3H2"/>
<name>K4A3H2_SETIT</name>
<organism evidence="1 2">
    <name type="scientific">Setaria italica</name>
    <name type="common">Foxtail millet</name>
    <name type="synonym">Panicum italicum</name>
    <dbReference type="NCBI Taxonomy" id="4555"/>
    <lineage>
        <taxon>Eukaryota</taxon>
        <taxon>Viridiplantae</taxon>
        <taxon>Streptophyta</taxon>
        <taxon>Embryophyta</taxon>
        <taxon>Tracheophyta</taxon>
        <taxon>Spermatophyta</taxon>
        <taxon>Magnoliopsida</taxon>
        <taxon>Liliopsida</taxon>
        <taxon>Poales</taxon>
        <taxon>Poaceae</taxon>
        <taxon>PACMAD clade</taxon>
        <taxon>Panicoideae</taxon>
        <taxon>Panicodae</taxon>
        <taxon>Paniceae</taxon>
        <taxon>Cenchrinae</taxon>
        <taxon>Setaria</taxon>
    </lineage>
</organism>
<sequence>MLYPTSELLKKQSSSMISIKKKKSKATSQSINIFPLPGTKSSSHRLATAPQEMCTCTNQ</sequence>
<reference evidence="2" key="1">
    <citation type="journal article" date="2012" name="Nat. Biotechnol.">
        <title>Reference genome sequence of the model plant Setaria.</title>
        <authorList>
            <person name="Bennetzen J.L."/>
            <person name="Schmutz J."/>
            <person name="Wang H."/>
            <person name="Percifield R."/>
            <person name="Hawkins J."/>
            <person name="Pontaroli A.C."/>
            <person name="Estep M."/>
            <person name="Feng L."/>
            <person name="Vaughn J.N."/>
            <person name="Grimwood J."/>
            <person name="Jenkins J."/>
            <person name="Barry K."/>
            <person name="Lindquist E."/>
            <person name="Hellsten U."/>
            <person name="Deshpande S."/>
            <person name="Wang X."/>
            <person name="Wu X."/>
            <person name="Mitros T."/>
            <person name="Triplett J."/>
            <person name="Yang X."/>
            <person name="Ye C.Y."/>
            <person name="Mauro-Herrera M."/>
            <person name="Wang L."/>
            <person name="Li P."/>
            <person name="Sharma M."/>
            <person name="Sharma R."/>
            <person name="Ronald P.C."/>
            <person name="Panaud O."/>
            <person name="Kellogg E.A."/>
            <person name="Brutnell T.P."/>
            <person name="Doust A.N."/>
            <person name="Tuskan G.A."/>
            <person name="Rokhsar D."/>
            <person name="Devos K.M."/>
        </authorList>
    </citation>
    <scope>NUCLEOTIDE SEQUENCE [LARGE SCALE GENOMIC DNA]</scope>
    <source>
        <strain evidence="2">cv. Yugu1</strain>
    </source>
</reference>
<evidence type="ECO:0000313" key="2">
    <source>
        <dbReference type="Proteomes" id="UP000004995"/>
    </source>
</evidence>
<reference evidence="1" key="2">
    <citation type="submission" date="2018-08" db="UniProtKB">
        <authorList>
            <consortium name="EnsemblPlants"/>
        </authorList>
    </citation>
    <scope>IDENTIFICATION</scope>
    <source>
        <strain evidence="1">Yugu1</strain>
    </source>
</reference>
<dbReference type="Gramene" id="KQL25643">
    <property type="protein sequence ID" value="KQL25643"/>
    <property type="gene ID" value="SETIT_033425mg"/>
</dbReference>
<dbReference type="AlphaFoldDB" id="K4A3H2"/>
<accession>K4A3H2</accession>
<keyword evidence="2" id="KW-1185">Reference proteome</keyword>
<dbReference type="EnsemblPlants" id="KQL25643">
    <property type="protein sequence ID" value="KQL25643"/>
    <property type="gene ID" value="SETIT_033425mg"/>
</dbReference>
<evidence type="ECO:0000313" key="1">
    <source>
        <dbReference type="EnsemblPlants" id="KQL25643"/>
    </source>
</evidence>
<dbReference type="Proteomes" id="UP000004995">
    <property type="component" value="Unassembled WGS sequence"/>
</dbReference>
<dbReference type="EMBL" id="AGNK02001237">
    <property type="status" value="NOT_ANNOTATED_CDS"/>
    <property type="molecule type" value="Genomic_DNA"/>
</dbReference>
<protein>
    <submittedName>
        <fullName evidence="1">Uncharacterized protein</fullName>
    </submittedName>
</protein>
<proteinExistence type="predicted"/>